<feature type="transmembrane region" description="Helical" evidence="1">
    <location>
        <begin position="44"/>
        <end position="67"/>
    </location>
</feature>
<keyword evidence="1" id="KW-0812">Transmembrane</keyword>
<evidence type="ECO:0000313" key="3">
    <source>
        <dbReference type="Proteomes" id="UP000887013"/>
    </source>
</evidence>
<proteinExistence type="predicted"/>
<dbReference type="Proteomes" id="UP000887013">
    <property type="component" value="Unassembled WGS sequence"/>
</dbReference>
<gene>
    <name evidence="2" type="ORF">NPIL_582341</name>
</gene>
<dbReference type="EMBL" id="BMAW01055457">
    <property type="protein sequence ID" value="GFT00969.1"/>
    <property type="molecule type" value="Genomic_DNA"/>
</dbReference>
<accession>A0A8X6N8F8</accession>
<comment type="caution">
    <text evidence="2">The sequence shown here is derived from an EMBL/GenBank/DDBJ whole genome shotgun (WGS) entry which is preliminary data.</text>
</comment>
<evidence type="ECO:0000313" key="2">
    <source>
        <dbReference type="EMBL" id="GFT00969.1"/>
    </source>
</evidence>
<organism evidence="2 3">
    <name type="scientific">Nephila pilipes</name>
    <name type="common">Giant wood spider</name>
    <name type="synonym">Nephila maculata</name>
    <dbReference type="NCBI Taxonomy" id="299642"/>
    <lineage>
        <taxon>Eukaryota</taxon>
        <taxon>Metazoa</taxon>
        <taxon>Ecdysozoa</taxon>
        <taxon>Arthropoda</taxon>
        <taxon>Chelicerata</taxon>
        <taxon>Arachnida</taxon>
        <taxon>Araneae</taxon>
        <taxon>Araneomorphae</taxon>
        <taxon>Entelegynae</taxon>
        <taxon>Araneoidea</taxon>
        <taxon>Nephilidae</taxon>
        <taxon>Nephila</taxon>
    </lineage>
</organism>
<keyword evidence="1" id="KW-0472">Membrane</keyword>
<sequence length="126" mass="14651">MDTESTIPSNPNETADSAATYHNEICRTITLVEKKLKCYEQRTVHLRLLIILAQLILAALQFLSYLLRSKIWRQGQNNLKSLILQQLHRSHPKITSKLTGDYIKFHLNAEDEDRQITSYLKSEKLE</sequence>
<name>A0A8X6N8F8_NEPPI</name>
<dbReference type="AlphaFoldDB" id="A0A8X6N8F8"/>
<keyword evidence="3" id="KW-1185">Reference proteome</keyword>
<evidence type="ECO:0000256" key="1">
    <source>
        <dbReference type="SAM" id="Phobius"/>
    </source>
</evidence>
<keyword evidence="1" id="KW-1133">Transmembrane helix</keyword>
<reference evidence="2" key="1">
    <citation type="submission" date="2020-08" db="EMBL/GenBank/DDBJ databases">
        <title>Multicomponent nature underlies the extraordinary mechanical properties of spider dragline silk.</title>
        <authorList>
            <person name="Kono N."/>
            <person name="Nakamura H."/>
            <person name="Mori M."/>
            <person name="Yoshida Y."/>
            <person name="Ohtoshi R."/>
            <person name="Malay A.D."/>
            <person name="Moran D.A.P."/>
            <person name="Tomita M."/>
            <person name="Numata K."/>
            <person name="Arakawa K."/>
        </authorList>
    </citation>
    <scope>NUCLEOTIDE SEQUENCE</scope>
</reference>
<protein>
    <submittedName>
        <fullName evidence="2">Uncharacterized protein</fullName>
    </submittedName>
</protein>